<evidence type="ECO:0000313" key="3">
    <source>
        <dbReference type="Proteomes" id="UP001189429"/>
    </source>
</evidence>
<dbReference type="InterPro" id="IPR035979">
    <property type="entry name" value="RBD_domain_sf"/>
</dbReference>
<accession>A0ABN9W638</accession>
<organism evidence="2 3">
    <name type="scientific">Prorocentrum cordatum</name>
    <dbReference type="NCBI Taxonomy" id="2364126"/>
    <lineage>
        <taxon>Eukaryota</taxon>
        <taxon>Sar</taxon>
        <taxon>Alveolata</taxon>
        <taxon>Dinophyceae</taxon>
        <taxon>Prorocentrales</taxon>
        <taxon>Prorocentraceae</taxon>
        <taxon>Prorocentrum</taxon>
    </lineage>
</organism>
<name>A0ABN9W638_9DINO</name>
<keyword evidence="3" id="KW-1185">Reference proteome</keyword>
<dbReference type="CDD" id="cd00590">
    <property type="entry name" value="RRM_SF"/>
    <property type="match status" value="1"/>
</dbReference>
<dbReference type="Proteomes" id="UP001189429">
    <property type="component" value="Unassembled WGS sequence"/>
</dbReference>
<proteinExistence type="predicted"/>
<evidence type="ECO:0000256" key="1">
    <source>
        <dbReference type="SAM" id="MobiDB-lite"/>
    </source>
</evidence>
<dbReference type="InterPro" id="IPR012677">
    <property type="entry name" value="Nucleotide-bd_a/b_plait_sf"/>
</dbReference>
<feature type="region of interest" description="Disordered" evidence="1">
    <location>
        <begin position="192"/>
        <end position="245"/>
    </location>
</feature>
<feature type="compositionally biased region" description="Low complexity" evidence="1">
    <location>
        <begin position="10"/>
        <end position="30"/>
    </location>
</feature>
<comment type="caution">
    <text evidence="2">The sequence shown here is derived from an EMBL/GenBank/DDBJ whole genome shotgun (WGS) entry which is preliminary data.</text>
</comment>
<feature type="region of interest" description="Disordered" evidence="1">
    <location>
        <begin position="53"/>
        <end position="84"/>
    </location>
</feature>
<protein>
    <submittedName>
        <fullName evidence="2">Uncharacterized protein</fullName>
    </submittedName>
</protein>
<sequence length="353" mass="37409">MPSIAMNSQATAAPGLAGAAGPRGPWAPPAQHAALALHGGARPRAAGLLQERAAPPAAGRGRGRLRVGCRPSLTERPPRPTRLRPACCGCSLRRGPTSTASSPSAASSGWAWRRPARLKRHLSSCGPAKQVLMAHSTVHARGEQPLYPRRRPSSLGFVHMVTPAGARRALALGEGQTVDNCAVSVQRFERRQKETLQAGRRGRPRGAGPGRRRGLSPSASQPVRAPGHERQLGAPAERPVHQGPLCHGRPLRAWAPAARARLRYIGGLAARWRILLNECGRLCDHVAAIGCSNAWAFGCTVRTSTPLCSDERKVCTSDSQRALGRSTPGTARSASGCNVLLRVEQFLAQAKTS</sequence>
<gene>
    <name evidence="2" type="ORF">PCOR1329_LOCUS63391</name>
</gene>
<dbReference type="SUPFAM" id="SSF54928">
    <property type="entry name" value="RNA-binding domain, RBD"/>
    <property type="match status" value="1"/>
</dbReference>
<feature type="compositionally biased region" description="Basic residues" evidence="1">
    <location>
        <begin position="200"/>
        <end position="214"/>
    </location>
</feature>
<evidence type="ECO:0000313" key="2">
    <source>
        <dbReference type="EMBL" id="CAK0880170.1"/>
    </source>
</evidence>
<reference evidence="2" key="1">
    <citation type="submission" date="2023-10" db="EMBL/GenBank/DDBJ databases">
        <authorList>
            <person name="Chen Y."/>
            <person name="Shah S."/>
            <person name="Dougan E. K."/>
            <person name="Thang M."/>
            <person name="Chan C."/>
        </authorList>
    </citation>
    <scope>NUCLEOTIDE SEQUENCE [LARGE SCALE GENOMIC DNA]</scope>
</reference>
<feature type="region of interest" description="Disordered" evidence="1">
    <location>
        <begin position="1"/>
        <end position="30"/>
    </location>
</feature>
<dbReference type="Gene3D" id="3.30.70.330">
    <property type="match status" value="1"/>
</dbReference>
<dbReference type="EMBL" id="CAUYUJ010018048">
    <property type="protein sequence ID" value="CAK0880170.1"/>
    <property type="molecule type" value="Genomic_DNA"/>
</dbReference>